<organism evidence="1 2">
    <name type="scientific">Dehalobacterium formicoaceticum</name>
    <dbReference type="NCBI Taxonomy" id="51515"/>
    <lineage>
        <taxon>Bacteria</taxon>
        <taxon>Bacillati</taxon>
        <taxon>Bacillota</taxon>
        <taxon>Clostridia</taxon>
        <taxon>Eubacteriales</taxon>
        <taxon>Peptococcaceae</taxon>
        <taxon>Dehalobacterium</taxon>
    </lineage>
</organism>
<accession>A0ABT1Y5W5</accession>
<proteinExistence type="predicted"/>
<reference evidence="1 2" key="1">
    <citation type="submission" date="2022-08" db="EMBL/GenBank/DDBJ databases">
        <title>Proteogenomics of the novel Dehalobacterium formicoaceticum strain EZ94 highlights a key role of methyltransferases during anaerobic dichloromethane degradation.</title>
        <authorList>
            <person name="Wasmund K."/>
        </authorList>
    </citation>
    <scope>NUCLEOTIDE SEQUENCE [LARGE SCALE GENOMIC DNA]</scope>
    <source>
        <strain evidence="1 2">EZ94</strain>
    </source>
</reference>
<dbReference type="Pfam" id="PF11155">
    <property type="entry name" value="DUF2935"/>
    <property type="match status" value="2"/>
</dbReference>
<dbReference type="Gene3D" id="1.20.1260.120">
    <property type="entry name" value="Protein of unknown function DUF2935"/>
    <property type="match status" value="1"/>
</dbReference>
<evidence type="ECO:0000313" key="2">
    <source>
        <dbReference type="Proteomes" id="UP001524944"/>
    </source>
</evidence>
<name>A0ABT1Y5W5_9FIRM</name>
<dbReference type="EMBL" id="JANPWE010000006">
    <property type="protein sequence ID" value="MCR6546273.1"/>
    <property type="molecule type" value="Genomic_DNA"/>
</dbReference>
<evidence type="ECO:0000313" key="1">
    <source>
        <dbReference type="EMBL" id="MCR6546273.1"/>
    </source>
</evidence>
<sequence>MLSKGEFVRQSLELNLFFLRIMKEHAIFIEGGFTPKNRDLSAQADQFKNELTALLQETVNLSYGKISPEATLSGEFVTDFTLNAEKMTEFFTGIQIDTSVTMDELELRGEQSVNQENVTAAVVERLNTRIINTVQRLADFKETAYQDVLSCRLYTHNYVSMIEHIREEALYYLNHLERLQNRRENDTIRSAAETEHFWNHIIEEHAQFIRGMLDPSEEHLIDIANMFAQEFERLTALAANALRNPALLPRVTKESREETIEIRNFKAQGTKGILECQIKSIILPLLGDHVLREANHYLRLLKQV</sequence>
<comment type="caution">
    <text evidence="1">The sequence shown here is derived from an EMBL/GenBank/DDBJ whole genome shotgun (WGS) entry which is preliminary data.</text>
</comment>
<keyword evidence="2" id="KW-1185">Reference proteome</keyword>
<dbReference type="SUPFAM" id="SSF158430">
    <property type="entry name" value="Bacillus cereus metalloprotein-like"/>
    <property type="match status" value="2"/>
</dbReference>
<dbReference type="InterPro" id="IPR021328">
    <property type="entry name" value="CotB-like"/>
</dbReference>
<dbReference type="RefSeq" id="WP_089611724.1">
    <property type="nucleotide sequence ID" value="NZ_CP022121.1"/>
</dbReference>
<dbReference type="Proteomes" id="UP001524944">
    <property type="component" value="Unassembled WGS sequence"/>
</dbReference>
<gene>
    <name evidence="1" type="ORF">NVS47_12245</name>
</gene>
<protein>
    <submittedName>
        <fullName evidence="1">DUF2935 domain-containing protein</fullName>
    </submittedName>
</protein>